<dbReference type="Proteomes" id="UP001279734">
    <property type="component" value="Unassembled WGS sequence"/>
</dbReference>
<evidence type="ECO:0000256" key="1">
    <source>
        <dbReference type="SAM" id="SignalP"/>
    </source>
</evidence>
<name>A0AAD3SMD6_NEPGR</name>
<sequence>MDKGRPILLSIILLLSSALLVVRCQSDVTSLRQDAVALYYARVSNLTRIFSHEMSSQANRCIVDPKTDFNMAFNYSSNLEFLATCMESQGDVSLRLCTAAEIKLYLNNVFKKANSGSISSLISNRNCNFSTWLPGCEPGWACEIDPTVNVDLQNSEKIPSRTVSCQACCEGFFCPQGLTCMMPCPLGAYCPRAVLNRTTSICEPYQYQPPVGHPNHTCGGANIWADVDSSEEIFCAEGSYCPTTVDKEPCGSGYMDFFLP</sequence>
<dbReference type="EMBL" id="BSYO01000012">
    <property type="protein sequence ID" value="GMH13309.1"/>
    <property type="molecule type" value="Genomic_DNA"/>
</dbReference>
<comment type="caution">
    <text evidence="2">The sequence shown here is derived from an EMBL/GenBank/DDBJ whole genome shotgun (WGS) entry which is preliminary data.</text>
</comment>
<keyword evidence="1" id="KW-0732">Signal</keyword>
<accession>A0AAD3SMD6</accession>
<feature type="signal peptide" evidence="1">
    <location>
        <begin position="1"/>
        <end position="24"/>
    </location>
</feature>
<evidence type="ECO:0000313" key="3">
    <source>
        <dbReference type="Proteomes" id="UP001279734"/>
    </source>
</evidence>
<dbReference type="AlphaFoldDB" id="A0AAD3SMD6"/>
<gene>
    <name evidence="2" type="ORF">Nepgr_015150</name>
</gene>
<proteinExistence type="predicted"/>
<organism evidence="2 3">
    <name type="scientific">Nepenthes gracilis</name>
    <name type="common">Slender pitcher plant</name>
    <dbReference type="NCBI Taxonomy" id="150966"/>
    <lineage>
        <taxon>Eukaryota</taxon>
        <taxon>Viridiplantae</taxon>
        <taxon>Streptophyta</taxon>
        <taxon>Embryophyta</taxon>
        <taxon>Tracheophyta</taxon>
        <taxon>Spermatophyta</taxon>
        <taxon>Magnoliopsida</taxon>
        <taxon>eudicotyledons</taxon>
        <taxon>Gunneridae</taxon>
        <taxon>Pentapetalae</taxon>
        <taxon>Caryophyllales</taxon>
        <taxon>Nepenthaceae</taxon>
        <taxon>Nepenthes</taxon>
    </lineage>
</organism>
<feature type="chain" id="PRO_5042154187" evidence="1">
    <location>
        <begin position="25"/>
        <end position="260"/>
    </location>
</feature>
<evidence type="ECO:0000313" key="2">
    <source>
        <dbReference type="EMBL" id="GMH13309.1"/>
    </source>
</evidence>
<reference evidence="2" key="1">
    <citation type="submission" date="2023-05" db="EMBL/GenBank/DDBJ databases">
        <title>Nepenthes gracilis genome sequencing.</title>
        <authorList>
            <person name="Fukushima K."/>
        </authorList>
    </citation>
    <scope>NUCLEOTIDE SEQUENCE</scope>
    <source>
        <strain evidence="2">SING2019-196</strain>
    </source>
</reference>
<protein>
    <submittedName>
        <fullName evidence="2">Uncharacterized protein</fullName>
    </submittedName>
</protein>
<keyword evidence="3" id="KW-1185">Reference proteome</keyword>